<evidence type="ECO:0000313" key="3">
    <source>
        <dbReference type="Proteomes" id="UP000077355"/>
    </source>
</evidence>
<keyword evidence="1" id="KW-0812">Transmembrane</keyword>
<organism evidence="2 3">
    <name type="scientific">Paenibacillus antarcticus</name>
    <dbReference type="NCBI Taxonomy" id="253703"/>
    <lineage>
        <taxon>Bacteria</taxon>
        <taxon>Bacillati</taxon>
        <taxon>Bacillota</taxon>
        <taxon>Bacilli</taxon>
        <taxon>Bacillales</taxon>
        <taxon>Paenibacillaceae</taxon>
        <taxon>Paenibacillus</taxon>
    </lineage>
</organism>
<protein>
    <submittedName>
        <fullName evidence="2">Uncharacterized protein</fullName>
    </submittedName>
</protein>
<name>A0A168PXA4_9BACL</name>
<keyword evidence="1" id="KW-1133">Transmembrane helix</keyword>
<accession>A0A168PXA4</accession>
<proteinExistence type="predicted"/>
<dbReference type="Proteomes" id="UP000077355">
    <property type="component" value="Unassembled WGS sequence"/>
</dbReference>
<sequence length="63" mass="7204">MLVKAIKGNISSKKIMFFGAELIFIGYIFTTFLDFTLWFPSVSIITILLGVIISIYGLYKQDY</sequence>
<feature type="transmembrane region" description="Helical" evidence="1">
    <location>
        <begin position="15"/>
        <end position="32"/>
    </location>
</feature>
<keyword evidence="1" id="KW-0472">Membrane</keyword>
<comment type="caution">
    <text evidence="2">The sequence shown here is derived from an EMBL/GenBank/DDBJ whole genome shotgun (WGS) entry which is preliminary data.</text>
</comment>
<keyword evidence="3" id="KW-1185">Reference proteome</keyword>
<feature type="transmembrane region" description="Helical" evidence="1">
    <location>
        <begin position="38"/>
        <end position="59"/>
    </location>
</feature>
<evidence type="ECO:0000313" key="2">
    <source>
        <dbReference type="EMBL" id="OAB47160.1"/>
    </source>
</evidence>
<dbReference type="EMBL" id="LVJI01000009">
    <property type="protein sequence ID" value="OAB47160.1"/>
    <property type="molecule type" value="Genomic_DNA"/>
</dbReference>
<evidence type="ECO:0000256" key="1">
    <source>
        <dbReference type="SAM" id="Phobius"/>
    </source>
</evidence>
<dbReference type="AlphaFoldDB" id="A0A168PXA4"/>
<gene>
    <name evidence="2" type="ORF">PBAT_07735</name>
</gene>
<reference evidence="2 3" key="1">
    <citation type="submission" date="2016-03" db="EMBL/GenBank/DDBJ databases">
        <title>Draft genome sequence of Paenibacillus antarcticus CECT 5836.</title>
        <authorList>
            <person name="Shin S.-K."/>
            <person name="Yi H."/>
        </authorList>
    </citation>
    <scope>NUCLEOTIDE SEQUENCE [LARGE SCALE GENOMIC DNA]</scope>
    <source>
        <strain evidence="2 3">CECT 5836</strain>
    </source>
</reference>